<dbReference type="EC" id="2.3.1.16" evidence="4"/>
<dbReference type="InterPro" id="IPR020610">
    <property type="entry name" value="Thiolase_AS"/>
</dbReference>
<reference evidence="9 10" key="1">
    <citation type="submission" date="2020-08" db="EMBL/GenBank/DDBJ databases">
        <title>Genome public.</title>
        <authorList>
            <person name="Liu C."/>
            <person name="Sun Q."/>
        </authorList>
    </citation>
    <scope>NUCLEOTIDE SEQUENCE [LARGE SCALE GENOMIC DNA]</scope>
    <source>
        <strain evidence="9 10">BX1</strain>
    </source>
</reference>
<keyword evidence="6" id="KW-0472">Membrane</keyword>
<organism evidence="9 10">
    <name type="scientific">Yanshouia hominis</name>
    <dbReference type="NCBI Taxonomy" id="2763673"/>
    <lineage>
        <taxon>Bacteria</taxon>
        <taxon>Bacillati</taxon>
        <taxon>Bacillota</taxon>
        <taxon>Clostridia</taxon>
        <taxon>Eubacteriales</taxon>
        <taxon>Oscillospiraceae</taxon>
        <taxon>Yanshouia</taxon>
    </lineage>
</organism>
<dbReference type="PANTHER" id="PTHR43853:SF2">
    <property type="entry name" value="3-OXOADIPYL-COA_3-OXO-5,6-DEHYDROSUBERYL-COA THIOLASE"/>
    <property type="match status" value="1"/>
</dbReference>
<evidence type="ECO:0000259" key="7">
    <source>
        <dbReference type="Pfam" id="PF00108"/>
    </source>
</evidence>
<feature type="transmembrane region" description="Helical" evidence="6">
    <location>
        <begin position="375"/>
        <end position="394"/>
    </location>
</feature>
<name>A0ABR7NFI2_9FIRM</name>
<comment type="caution">
    <text evidence="9">The sequence shown here is derived from an EMBL/GenBank/DDBJ whole genome shotgun (WGS) entry which is preliminary data.</text>
</comment>
<proteinExistence type="inferred from homology"/>
<dbReference type="SUPFAM" id="SSF53901">
    <property type="entry name" value="Thiolase-like"/>
    <property type="match status" value="2"/>
</dbReference>
<dbReference type="PIRSF" id="PIRSF000429">
    <property type="entry name" value="Ac-CoA_Ac_transf"/>
    <property type="match status" value="1"/>
</dbReference>
<accession>A0ABR7NFI2</accession>
<dbReference type="EMBL" id="JACRTB010000001">
    <property type="protein sequence ID" value="MBC8574945.1"/>
    <property type="molecule type" value="Genomic_DNA"/>
</dbReference>
<feature type="domain" description="Thiolase N-terminal" evidence="7">
    <location>
        <begin position="4"/>
        <end position="257"/>
    </location>
</feature>
<dbReference type="InterPro" id="IPR020616">
    <property type="entry name" value="Thiolase_N"/>
</dbReference>
<keyword evidence="6" id="KW-1133">Transmembrane helix</keyword>
<dbReference type="InterPro" id="IPR020617">
    <property type="entry name" value="Thiolase_C"/>
</dbReference>
<dbReference type="PANTHER" id="PTHR43853">
    <property type="entry name" value="3-KETOACYL-COA THIOLASE, PEROXISOMAL"/>
    <property type="match status" value="1"/>
</dbReference>
<evidence type="ECO:0000259" key="8">
    <source>
        <dbReference type="Pfam" id="PF02803"/>
    </source>
</evidence>
<keyword evidence="6" id="KW-0812">Transmembrane</keyword>
<dbReference type="PROSITE" id="PS00099">
    <property type="entry name" value="THIOLASE_3"/>
    <property type="match status" value="1"/>
</dbReference>
<keyword evidence="2 5" id="KW-0808">Transferase</keyword>
<evidence type="ECO:0000256" key="2">
    <source>
        <dbReference type="ARBA" id="ARBA00022679"/>
    </source>
</evidence>
<dbReference type="InterPro" id="IPR016039">
    <property type="entry name" value="Thiolase-like"/>
</dbReference>
<dbReference type="InterPro" id="IPR002155">
    <property type="entry name" value="Thiolase"/>
</dbReference>
<evidence type="ECO:0000256" key="4">
    <source>
        <dbReference type="ARBA" id="ARBA00024073"/>
    </source>
</evidence>
<dbReference type="Proteomes" id="UP000658131">
    <property type="component" value="Unassembled WGS sequence"/>
</dbReference>
<keyword evidence="3 5" id="KW-0012">Acyltransferase</keyword>
<gene>
    <name evidence="9" type="ORF">H8717_00765</name>
</gene>
<dbReference type="CDD" id="cd00751">
    <property type="entry name" value="thiolase"/>
    <property type="match status" value="1"/>
</dbReference>
<dbReference type="Pfam" id="PF00108">
    <property type="entry name" value="Thiolase_N"/>
    <property type="match status" value="1"/>
</dbReference>
<dbReference type="InterPro" id="IPR050215">
    <property type="entry name" value="Thiolase-like_sf_Thiolase"/>
</dbReference>
<evidence type="ECO:0000256" key="3">
    <source>
        <dbReference type="ARBA" id="ARBA00023315"/>
    </source>
</evidence>
<feature type="domain" description="Thiolase C-terminal" evidence="8">
    <location>
        <begin position="271"/>
        <end position="395"/>
    </location>
</feature>
<protein>
    <recommendedName>
        <fullName evidence="4">acetyl-CoA C-acyltransferase</fullName>
        <ecNumber evidence="4">2.3.1.16</ecNumber>
    </recommendedName>
</protein>
<evidence type="ECO:0000313" key="9">
    <source>
        <dbReference type="EMBL" id="MBC8574945.1"/>
    </source>
</evidence>
<evidence type="ECO:0000313" key="10">
    <source>
        <dbReference type="Proteomes" id="UP000658131"/>
    </source>
</evidence>
<dbReference type="Gene3D" id="3.40.47.10">
    <property type="match status" value="1"/>
</dbReference>
<dbReference type="NCBIfam" id="TIGR01930">
    <property type="entry name" value="AcCoA-C-Actrans"/>
    <property type="match status" value="1"/>
</dbReference>
<keyword evidence="10" id="KW-1185">Reference proteome</keyword>
<dbReference type="Pfam" id="PF02803">
    <property type="entry name" value="Thiolase_C"/>
    <property type="match status" value="1"/>
</dbReference>
<sequence length="399" mass="43560">MRDVVVTDCVRTAVGKMNGSLSEYDEQILAAVVMKEVLRRSRIEPDDVDEVIFGHVKMNTYPMNLARYGWLQAELPEGVPGYTLHRACSSGSQSIFDACQVIGCGDADVILAGGAENMTKSCYYLRNARHGIGTRDMVFKDNIMEGSAGNSPEELFGDLPMGLTAENVAEQYHIEREIQDLFAYRSQQRAQRAIAEGRFKEQIVPVGNFDTDEFPRETTLEKLASLKSVFKKGGCVTAGNSSGRNDGASAVIVMSREKADALGYDYYLRHVSSAVVGIHPSIMGIGPIGASKEALEKAGLTIDEIGLIELNEAFASQSVAVMREWASWSGKETFDSIWERTNVNGSGISLGHPLAATGGILTTKLFYELKKRPDARYAMVTMCIGGGMGFASVFEQCRR</sequence>
<evidence type="ECO:0000256" key="6">
    <source>
        <dbReference type="SAM" id="Phobius"/>
    </source>
</evidence>
<dbReference type="RefSeq" id="WP_262398636.1">
    <property type="nucleotide sequence ID" value="NZ_JACRTB010000001.1"/>
</dbReference>
<comment type="similarity">
    <text evidence="1 5">Belongs to the thiolase-like superfamily. Thiolase family.</text>
</comment>
<evidence type="ECO:0000256" key="5">
    <source>
        <dbReference type="RuleBase" id="RU003557"/>
    </source>
</evidence>
<evidence type="ECO:0000256" key="1">
    <source>
        <dbReference type="ARBA" id="ARBA00010982"/>
    </source>
</evidence>